<dbReference type="PANTHER" id="PTHR41814">
    <property type="entry name" value="EXPRESSED PROTEIN"/>
    <property type="match status" value="1"/>
</dbReference>
<dbReference type="Pfam" id="PF07470">
    <property type="entry name" value="Glyco_hydro_88"/>
    <property type="match status" value="1"/>
</dbReference>
<accession>A0A9P5NY65</accession>
<organism evidence="2 3">
    <name type="scientific">Gymnopilus junonius</name>
    <name type="common">Spectacular rustgill mushroom</name>
    <name type="synonym">Gymnopilus spectabilis subsp. junonius</name>
    <dbReference type="NCBI Taxonomy" id="109634"/>
    <lineage>
        <taxon>Eukaryota</taxon>
        <taxon>Fungi</taxon>
        <taxon>Dikarya</taxon>
        <taxon>Basidiomycota</taxon>
        <taxon>Agaricomycotina</taxon>
        <taxon>Agaricomycetes</taxon>
        <taxon>Agaricomycetidae</taxon>
        <taxon>Agaricales</taxon>
        <taxon>Agaricineae</taxon>
        <taxon>Hymenogastraceae</taxon>
        <taxon>Gymnopilus</taxon>
    </lineage>
</organism>
<comment type="caution">
    <text evidence="2">The sequence shown here is derived from an EMBL/GenBank/DDBJ whole genome shotgun (WGS) entry which is preliminary data.</text>
</comment>
<dbReference type="Gene3D" id="1.50.10.10">
    <property type="match status" value="1"/>
</dbReference>
<reference evidence="2" key="1">
    <citation type="submission" date="2020-11" db="EMBL/GenBank/DDBJ databases">
        <authorList>
            <consortium name="DOE Joint Genome Institute"/>
            <person name="Ahrendt S."/>
            <person name="Riley R."/>
            <person name="Andreopoulos W."/>
            <person name="LaButti K."/>
            <person name="Pangilinan J."/>
            <person name="Ruiz-duenas F.J."/>
            <person name="Barrasa J.M."/>
            <person name="Sanchez-Garcia M."/>
            <person name="Camarero S."/>
            <person name="Miyauchi S."/>
            <person name="Serrano A."/>
            <person name="Linde D."/>
            <person name="Babiker R."/>
            <person name="Drula E."/>
            <person name="Ayuso-Fernandez I."/>
            <person name="Pacheco R."/>
            <person name="Padilla G."/>
            <person name="Ferreira P."/>
            <person name="Barriuso J."/>
            <person name="Kellner H."/>
            <person name="Castanera R."/>
            <person name="Alfaro M."/>
            <person name="Ramirez L."/>
            <person name="Pisabarro A.G."/>
            <person name="Kuo A."/>
            <person name="Tritt A."/>
            <person name="Lipzen A."/>
            <person name="He G."/>
            <person name="Yan M."/>
            <person name="Ng V."/>
            <person name="Cullen D."/>
            <person name="Martin F."/>
            <person name="Rosso M.-N."/>
            <person name="Henrissat B."/>
            <person name="Hibbett D."/>
            <person name="Martinez A.T."/>
            <person name="Grigoriev I.V."/>
        </authorList>
    </citation>
    <scope>NUCLEOTIDE SEQUENCE</scope>
    <source>
        <strain evidence="2">AH 44721</strain>
    </source>
</reference>
<dbReference type="InterPro" id="IPR008928">
    <property type="entry name" value="6-hairpin_glycosidase_sf"/>
</dbReference>
<dbReference type="InterPro" id="IPR012341">
    <property type="entry name" value="6hp_glycosidase-like_sf"/>
</dbReference>
<proteinExistence type="predicted"/>
<evidence type="ECO:0008006" key="4">
    <source>
        <dbReference type="Google" id="ProtNLM"/>
    </source>
</evidence>
<dbReference type="OrthoDB" id="4138492at2759"/>
<dbReference type="GO" id="GO:0005975">
    <property type="term" value="P:carbohydrate metabolic process"/>
    <property type="evidence" value="ECO:0007669"/>
    <property type="project" value="InterPro"/>
</dbReference>
<evidence type="ECO:0000313" key="3">
    <source>
        <dbReference type="Proteomes" id="UP000724874"/>
    </source>
</evidence>
<dbReference type="InterPro" id="IPR010905">
    <property type="entry name" value="Glyco_hydro_88"/>
</dbReference>
<dbReference type="SUPFAM" id="SSF48208">
    <property type="entry name" value="Six-hairpin glycosidases"/>
    <property type="match status" value="1"/>
</dbReference>
<dbReference type="GO" id="GO:0016787">
    <property type="term" value="F:hydrolase activity"/>
    <property type="evidence" value="ECO:0007669"/>
    <property type="project" value="UniProtKB-KW"/>
</dbReference>
<evidence type="ECO:0000256" key="1">
    <source>
        <dbReference type="ARBA" id="ARBA00022801"/>
    </source>
</evidence>
<evidence type="ECO:0000313" key="2">
    <source>
        <dbReference type="EMBL" id="KAF8908599.1"/>
    </source>
</evidence>
<name>A0A9P5NY65_GYMJU</name>
<dbReference type="EMBL" id="JADNYJ010000011">
    <property type="protein sequence ID" value="KAF8908599.1"/>
    <property type="molecule type" value="Genomic_DNA"/>
</dbReference>
<keyword evidence="1" id="KW-0378">Hydrolase</keyword>
<sequence>MACRLKPPTISSRGNVLEAILPAIDLISSALSTFLTYPYSPGFDIKSFGTASEALLELYDPKLSVFGANPFPVPTVNYSTVVALNYATQNVNWGTGYSAFASGDGATGDPASLGVSAVLISKTNSTFAWAVNQTATGLLQDVPRFANGAISQRADVAELWADFMYMAPPFLAYYAADQENLSLLQETVHQCTLYRQVLKANRTDSMNGLWMHIIGPQNQDTGFWSTGNGWAAAGMTRVLATVMKATFIPNEDEGWRQQEIIDGAMAAPQDNGLLRNYLDDTTTDGLGFGEISGSSLLALSSYISWADGLRHTISGNDSNGVPRVGTNGIVTPAVNPLWWKDTNPDTTGSPEGQSFVVLMYAAWRDCVEARICSAGAGSSGAARRSVALQRSLKSKHGGLRRWLARLILGRDS</sequence>
<keyword evidence="3" id="KW-1185">Reference proteome</keyword>
<gene>
    <name evidence="2" type="ORF">CPB84DRAFT_1767037</name>
</gene>
<dbReference type="AlphaFoldDB" id="A0A9P5NY65"/>
<protein>
    <recommendedName>
        <fullName evidence="4">Glycoside hydrolase family 105 protein</fullName>
    </recommendedName>
</protein>
<dbReference type="Proteomes" id="UP000724874">
    <property type="component" value="Unassembled WGS sequence"/>
</dbReference>
<dbReference type="PANTHER" id="PTHR41814:SF1">
    <property type="entry name" value="CELLULASE"/>
    <property type="match status" value="1"/>
</dbReference>